<evidence type="ECO:0000256" key="14">
    <source>
        <dbReference type="SAM" id="MobiDB-lite"/>
    </source>
</evidence>
<evidence type="ECO:0000259" key="17">
    <source>
        <dbReference type="PROSITE" id="PS50108"/>
    </source>
</evidence>
<dbReference type="PANTHER" id="PTHR45832">
    <property type="entry name" value="SERINE/THREONINE-PROTEIN KINASE SAMKA-RELATED-RELATED"/>
    <property type="match status" value="1"/>
</dbReference>
<evidence type="ECO:0000256" key="10">
    <source>
        <dbReference type="ARBA" id="ARBA00022842"/>
    </source>
</evidence>
<keyword evidence="4" id="KW-0723">Serine/threonine-protein kinase</keyword>
<evidence type="ECO:0000256" key="2">
    <source>
        <dbReference type="ARBA" id="ARBA00008874"/>
    </source>
</evidence>
<evidence type="ECO:0000313" key="19">
    <source>
        <dbReference type="Proteomes" id="UP001212411"/>
    </source>
</evidence>
<dbReference type="InterPro" id="IPR000095">
    <property type="entry name" value="CRIB_dom"/>
</dbReference>
<dbReference type="InterPro" id="IPR008271">
    <property type="entry name" value="Ser/Thr_kinase_AS"/>
</dbReference>
<dbReference type="FunFam" id="1.10.510.10:FF:000768">
    <property type="entry name" value="Non-specific serine/threonine protein kinase"/>
    <property type="match status" value="1"/>
</dbReference>
<gene>
    <name evidence="18" type="primary">shk2</name>
    <name evidence="18" type="ORF">SOMG_03407</name>
</gene>
<dbReference type="SMART" id="SM00220">
    <property type="entry name" value="S_TKc"/>
    <property type="match status" value="1"/>
</dbReference>
<keyword evidence="10" id="KW-0460">Magnesium</keyword>
<feature type="region of interest" description="Disordered" evidence="14">
    <location>
        <begin position="254"/>
        <end position="277"/>
    </location>
</feature>
<dbReference type="InterPro" id="IPR001849">
    <property type="entry name" value="PH_domain"/>
</dbReference>
<evidence type="ECO:0000256" key="4">
    <source>
        <dbReference type="ARBA" id="ARBA00022527"/>
    </source>
</evidence>
<dbReference type="Pfam" id="PF00169">
    <property type="entry name" value="PH"/>
    <property type="match status" value="1"/>
</dbReference>
<dbReference type="CDD" id="cd13279">
    <property type="entry name" value="PH_Cla4_Ste20"/>
    <property type="match status" value="1"/>
</dbReference>
<dbReference type="RefSeq" id="XP_056038618.1">
    <property type="nucleotide sequence ID" value="XM_056182197.1"/>
</dbReference>
<accession>A0AAF0AXT7</accession>
<feature type="binding site" evidence="13">
    <location>
        <position position="357"/>
    </location>
    <ligand>
        <name>ATP</name>
        <dbReference type="ChEBI" id="CHEBI:30616"/>
    </ligand>
</feature>
<evidence type="ECO:0000256" key="1">
    <source>
        <dbReference type="ARBA" id="ARBA00001946"/>
    </source>
</evidence>
<evidence type="ECO:0000256" key="3">
    <source>
        <dbReference type="ARBA" id="ARBA00012513"/>
    </source>
</evidence>
<dbReference type="InterPro" id="IPR011993">
    <property type="entry name" value="PH-like_dom_sf"/>
</dbReference>
<dbReference type="PROSITE" id="PS00107">
    <property type="entry name" value="PROTEIN_KINASE_ATP"/>
    <property type="match status" value="1"/>
</dbReference>
<dbReference type="InterPro" id="IPR000719">
    <property type="entry name" value="Prot_kinase_dom"/>
</dbReference>
<organism evidence="18 19">
    <name type="scientific">Schizosaccharomyces osmophilus</name>
    <dbReference type="NCBI Taxonomy" id="2545709"/>
    <lineage>
        <taxon>Eukaryota</taxon>
        <taxon>Fungi</taxon>
        <taxon>Dikarya</taxon>
        <taxon>Ascomycota</taxon>
        <taxon>Taphrinomycotina</taxon>
        <taxon>Schizosaccharomycetes</taxon>
        <taxon>Schizosaccharomycetales</taxon>
        <taxon>Schizosaccharomycetaceae</taxon>
        <taxon>Schizosaccharomyces</taxon>
    </lineage>
</organism>
<feature type="domain" description="CRIB" evidence="17">
    <location>
        <begin position="130"/>
        <end position="143"/>
    </location>
</feature>
<dbReference type="InterPro" id="IPR036936">
    <property type="entry name" value="CRIB_dom_sf"/>
</dbReference>
<evidence type="ECO:0000313" key="18">
    <source>
        <dbReference type="EMBL" id="WBW74375.1"/>
    </source>
</evidence>
<dbReference type="EMBL" id="CP115612">
    <property type="protein sequence ID" value="WBW74375.1"/>
    <property type="molecule type" value="Genomic_DNA"/>
</dbReference>
<evidence type="ECO:0000256" key="9">
    <source>
        <dbReference type="ARBA" id="ARBA00022840"/>
    </source>
</evidence>
<dbReference type="SUPFAM" id="SSF50729">
    <property type="entry name" value="PH domain-like"/>
    <property type="match status" value="1"/>
</dbReference>
<name>A0AAF0AXT7_9SCHI</name>
<feature type="compositionally biased region" description="Low complexity" evidence="14">
    <location>
        <begin position="262"/>
        <end position="277"/>
    </location>
</feature>
<dbReference type="GO" id="GO:0004674">
    <property type="term" value="F:protein serine/threonine kinase activity"/>
    <property type="evidence" value="ECO:0007669"/>
    <property type="project" value="UniProtKB-KW"/>
</dbReference>
<dbReference type="KEGG" id="som:SOMG_03407"/>
<evidence type="ECO:0000256" key="8">
    <source>
        <dbReference type="ARBA" id="ARBA00022777"/>
    </source>
</evidence>
<evidence type="ECO:0000256" key="7">
    <source>
        <dbReference type="ARBA" id="ARBA00022741"/>
    </source>
</evidence>
<dbReference type="Pfam" id="PF00069">
    <property type="entry name" value="Pkinase"/>
    <property type="match status" value="1"/>
</dbReference>
<evidence type="ECO:0000259" key="16">
    <source>
        <dbReference type="PROSITE" id="PS50011"/>
    </source>
</evidence>
<feature type="domain" description="PH" evidence="15">
    <location>
        <begin position="24"/>
        <end position="126"/>
    </location>
</feature>
<dbReference type="SMART" id="SM00233">
    <property type="entry name" value="PH"/>
    <property type="match status" value="1"/>
</dbReference>
<keyword evidence="8 18" id="KW-0418">Kinase</keyword>
<reference evidence="18 19" key="1">
    <citation type="journal article" date="2023" name="G3 (Bethesda)">
        <title>A high-quality reference genome for the fission yeast Schizosaccharomyces osmophilus.</title>
        <authorList>
            <person name="Jia G.S."/>
            <person name="Zhang W.C."/>
            <person name="Liang Y."/>
            <person name="Liu X.H."/>
            <person name="Rhind N."/>
            <person name="Pidoux A."/>
            <person name="Brysch-Herzberg M."/>
            <person name="Du L.L."/>
        </authorList>
    </citation>
    <scope>NUCLEOTIDE SEQUENCE [LARGE SCALE GENOMIC DNA]</scope>
    <source>
        <strain evidence="18 19">CBS 15793</strain>
    </source>
</reference>
<dbReference type="Pfam" id="PF00786">
    <property type="entry name" value="PBD"/>
    <property type="match status" value="1"/>
</dbReference>
<keyword evidence="19" id="KW-1185">Reference proteome</keyword>
<keyword evidence="7 13" id="KW-0547">Nucleotide-binding</keyword>
<dbReference type="CDD" id="cd06614">
    <property type="entry name" value="STKc_PAK"/>
    <property type="match status" value="1"/>
</dbReference>
<dbReference type="InterPro" id="IPR017441">
    <property type="entry name" value="Protein_kinase_ATP_BS"/>
</dbReference>
<protein>
    <recommendedName>
        <fullName evidence="3">non-specific serine/threonine protein kinase</fullName>
        <ecNumber evidence="3">2.7.11.1</ecNumber>
    </recommendedName>
</protein>
<comment type="catalytic activity">
    <reaction evidence="11">
        <text>L-threonyl-[protein] + ATP = O-phospho-L-threonyl-[protein] + ADP + H(+)</text>
        <dbReference type="Rhea" id="RHEA:46608"/>
        <dbReference type="Rhea" id="RHEA-COMP:11060"/>
        <dbReference type="Rhea" id="RHEA-COMP:11605"/>
        <dbReference type="ChEBI" id="CHEBI:15378"/>
        <dbReference type="ChEBI" id="CHEBI:30013"/>
        <dbReference type="ChEBI" id="CHEBI:30616"/>
        <dbReference type="ChEBI" id="CHEBI:61977"/>
        <dbReference type="ChEBI" id="CHEBI:456216"/>
        <dbReference type="EC" id="2.7.11.1"/>
    </reaction>
</comment>
<feature type="region of interest" description="Disordered" evidence="14">
    <location>
        <begin position="222"/>
        <end position="242"/>
    </location>
</feature>
<comment type="catalytic activity">
    <reaction evidence="12">
        <text>L-seryl-[protein] + ATP = O-phospho-L-seryl-[protein] + ADP + H(+)</text>
        <dbReference type="Rhea" id="RHEA:17989"/>
        <dbReference type="Rhea" id="RHEA-COMP:9863"/>
        <dbReference type="Rhea" id="RHEA-COMP:11604"/>
        <dbReference type="ChEBI" id="CHEBI:15378"/>
        <dbReference type="ChEBI" id="CHEBI:29999"/>
        <dbReference type="ChEBI" id="CHEBI:30616"/>
        <dbReference type="ChEBI" id="CHEBI:83421"/>
        <dbReference type="ChEBI" id="CHEBI:456216"/>
        <dbReference type="EC" id="2.7.11.1"/>
    </reaction>
</comment>
<dbReference type="InterPro" id="IPR051931">
    <property type="entry name" value="PAK3-like"/>
</dbReference>
<evidence type="ECO:0000256" key="13">
    <source>
        <dbReference type="PROSITE-ProRule" id="PRU10141"/>
    </source>
</evidence>
<dbReference type="PROSITE" id="PS50011">
    <property type="entry name" value="PROTEIN_KINASE_DOM"/>
    <property type="match status" value="1"/>
</dbReference>
<dbReference type="PANTHER" id="PTHR45832:SF22">
    <property type="entry name" value="SERINE_THREONINE-PROTEIN KINASE SAMKA-RELATED"/>
    <property type="match status" value="1"/>
</dbReference>
<dbReference type="Gene3D" id="2.30.29.30">
    <property type="entry name" value="Pleckstrin-homology domain (PH domain)/Phosphotyrosine-binding domain (PTB)"/>
    <property type="match status" value="1"/>
</dbReference>
<dbReference type="PROSITE" id="PS00108">
    <property type="entry name" value="PROTEIN_KINASE_ST"/>
    <property type="match status" value="1"/>
</dbReference>
<dbReference type="GO" id="GO:0046872">
    <property type="term" value="F:metal ion binding"/>
    <property type="evidence" value="ECO:0007669"/>
    <property type="project" value="UniProtKB-KW"/>
</dbReference>
<evidence type="ECO:0000256" key="6">
    <source>
        <dbReference type="ARBA" id="ARBA00022723"/>
    </source>
</evidence>
<proteinExistence type="inferred from homology"/>
<evidence type="ECO:0000259" key="15">
    <source>
        <dbReference type="PROSITE" id="PS50003"/>
    </source>
</evidence>
<dbReference type="InterPro" id="IPR033923">
    <property type="entry name" value="PAK_BD"/>
</dbReference>
<sequence>MLITVRGELVEIPSLTDIKQSTKGIVREGWVMIKEEKMKYLPWTKKWLVLSHNSISLYKSNKSDTAQLTILLKDIEKVERSKSRTFCFRVKLKIRQSTSVLQALEISVSHNMDCYEWMDAISARSLSNKVSGPMDPKHEIHVGVDDQGKYVGLPKEWSVVLKSDSICTKDFLKKPKSAIQTSNHSSGEYCYQRDYIEFGNQVKLKASIIRYSPPVFSPSAMSNEASIHNSDCTTTTSSYDDDEDQLTLNLEYKKKNNKDSSEPSQSSSSNDSSVMDLSFSEKLQPARSIRDKNGETSNVKLTEKQVMEVLKNSITSKDPSTIYSVKHKLGQGASGSVYLAKVKAGNELYNNGLVAIKSIDFHFQSRKELLLNEITVMRESFHPNIVSFLDAFLIKDRHLWVVMEYMDAGSLTDIIQQHKLNEEQVARICLETCKGIQHLHARNVIHRDIKSDNVLLDKQGKIKITDFGFCARLMDRSHKRVTMVGTPYWMAPEIIKQQKYGTKVDIWSLGIMIIEMLENEPPYLREDPMKALYMIAKTGTPSLKNPEFVSKELHSFLNSCLNTDTIFRATAAELLNHSFLQRACSPKSLIPLISTDVVKPRNH</sequence>
<comment type="cofactor">
    <cofactor evidence="1">
        <name>Mg(2+)</name>
        <dbReference type="ChEBI" id="CHEBI:18420"/>
    </cofactor>
</comment>
<dbReference type="Proteomes" id="UP001212411">
    <property type="component" value="Chromosome 2"/>
</dbReference>
<keyword evidence="9 13" id="KW-0067">ATP-binding</keyword>
<dbReference type="EC" id="2.7.11.1" evidence="3"/>
<keyword evidence="5" id="KW-0808">Transferase</keyword>
<feature type="domain" description="Protein kinase" evidence="16">
    <location>
        <begin position="323"/>
        <end position="580"/>
    </location>
</feature>
<dbReference type="PROSITE" id="PS50108">
    <property type="entry name" value="CRIB"/>
    <property type="match status" value="1"/>
</dbReference>
<dbReference type="PROSITE" id="PS50003">
    <property type="entry name" value="PH_DOMAIN"/>
    <property type="match status" value="1"/>
</dbReference>
<dbReference type="GeneID" id="80876886"/>
<dbReference type="SMART" id="SM00285">
    <property type="entry name" value="PBD"/>
    <property type="match status" value="1"/>
</dbReference>
<evidence type="ECO:0000256" key="12">
    <source>
        <dbReference type="ARBA" id="ARBA00048679"/>
    </source>
</evidence>
<comment type="similarity">
    <text evidence="2">Belongs to the protein kinase superfamily. STE Ser/Thr protein kinase family. STE20 subfamily.</text>
</comment>
<dbReference type="CDD" id="cd01093">
    <property type="entry name" value="CRIB_PAK_like"/>
    <property type="match status" value="1"/>
</dbReference>
<evidence type="ECO:0000256" key="5">
    <source>
        <dbReference type="ARBA" id="ARBA00022679"/>
    </source>
</evidence>
<evidence type="ECO:0000256" key="11">
    <source>
        <dbReference type="ARBA" id="ARBA00047899"/>
    </source>
</evidence>
<dbReference type="SUPFAM" id="SSF56112">
    <property type="entry name" value="Protein kinase-like (PK-like)"/>
    <property type="match status" value="1"/>
</dbReference>
<dbReference type="AlphaFoldDB" id="A0AAF0AXT7"/>
<dbReference type="Gene3D" id="3.90.810.10">
    <property type="entry name" value="CRIB domain"/>
    <property type="match status" value="1"/>
</dbReference>
<dbReference type="Gene3D" id="3.30.200.20">
    <property type="entry name" value="Phosphorylase Kinase, domain 1"/>
    <property type="match status" value="1"/>
</dbReference>
<dbReference type="Gene3D" id="1.10.510.10">
    <property type="entry name" value="Transferase(Phosphotransferase) domain 1"/>
    <property type="match status" value="1"/>
</dbReference>
<dbReference type="GO" id="GO:0005524">
    <property type="term" value="F:ATP binding"/>
    <property type="evidence" value="ECO:0007669"/>
    <property type="project" value="UniProtKB-UniRule"/>
</dbReference>
<keyword evidence="6" id="KW-0479">Metal-binding</keyword>
<dbReference type="InterPro" id="IPR011009">
    <property type="entry name" value="Kinase-like_dom_sf"/>
</dbReference>